<dbReference type="Gene3D" id="3.40.50.150">
    <property type="entry name" value="Vaccinia Virus protein VP39"/>
    <property type="match status" value="1"/>
</dbReference>
<sequence length="283" mass="31680">MTRPSTPRADAIARIITADVALGPVIRNAVQGVNKRLYPYLTRRVSDDVFFLNWGYEEDPPMAISLETSDEPHRYPIQLYHSTATQAGDLDGKDMLEVGCGHGGGASYITRALGPASYVGLDLNPAGIEFCRRNHQVPGLEFVQGNAESLPFPAASFDAVINVESSHCYPHFERFLGEVERVLRPGGAFLYTDVRQRYECPRWEAGLASAPALQLVSWREINTEVLRGLELNPTPWGGRVMDSLVPKFMRRVARKGAPVRESWIYQNLANGRMSYRLYYFVKG</sequence>
<keyword evidence="5" id="KW-1185">Reference proteome</keyword>
<protein>
    <recommendedName>
        <fullName evidence="3">Methyltransferase type 11 domain-containing protein</fullName>
    </recommendedName>
</protein>
<dbReference type="PANTHER" id="PTHR44068">
    <property type="entry name" value="ZGC:194242"/>
    <property type="match status" value="1"/>
</dbReference>
<dbReference type="EMBL" id="ATDN01000021">
    <property type="protein sequence ID" value="RWA19106.1"/>
    <property type="molecule type" value="Genomic_DNA"/>
</dbReference>
<feature type="domain" description="Methyltransferase type 11" evidence="3">
    <location>
        <begin position="96"/>
        <end position="190"/>
    </location>
</feature>
<accession>A0A439DS98</accession>
<dbReference type="SUPFAM" id="SSF53335">
    <property type="entry name" value="S-adenosyl-L-methionine-dependent methyltransferases"/>
    <property type="match status" value="1"/>
</dbReference>
<proteinExistence type="predicted"/>
<dbReference type="GO" id="GO:0008757">
    <property type="term" value="F:S-adenosylmethionine-dependent methyltransferase activity"/>
    <property type="evidence" value="ECO:0007669"/>
    <property type="project" value="InterPro"/>
</dbReference>
<dbReference type="PANTHER" id="PTHR44068:SF11">
    <property type="entry name" value="GERANYL DIPHOSPHATE 2-C-METHYLTRANSFERASE"/>
    <property type="match status" value="1"/>
</dbReference>
<dbReference type="CDD" id="cd02440">
    <property type="entry name" value="AdoMet_MTases"/>
    <property type="match status" value="1"/>
</dbReference>
<dbReference type="RefSeq" id="WP_082933361.1">
    <property type="nucleotide sequence ID" value="NZ_ATDN01000021.1"/>
</dbReference>
<dbReference type="NCBIfam" id="NF045823">
    <property type="entry name" value="PthPhpthDimycoMt"/>
    <property type="match status" value="1"/>
</dbReference>
<dbReference type="Pfam" id="PF08241">
    <property type="entry name" value="Methyltransf_11"/>
    <property type="match status" value="1"/>
</dbReference>
<organism evidence="4 5">
    <name type="scientific">Mycolicibacterium elephantis DSM 44368</name>
    <dbReference type="NCBI Taxonomy" id="1335622"/>
    <lineage>
        <taxon>Bacteria</taxon>
        <taxon>Bacillati</taxon>
        <taxon>Actinomycetota</taxon>
        <taxon>Actinomycetes</taxon>
        <taxon>Mycobacteriales</taxon>
        <taxon>Mycobacteriaceae</taxon>
        <taxon>Mycolicibacterium</taxon>
    </lineage>
</organism>
<dbReference type="AlphaFoldDB" id="A0A439DS98"/>
<evidence type="ECO:0000313" key="5">
    <source>
        <dbReference type="Proteomes" id="UP000287177"/>
    </source>
</evidence>
<evidence type="ECO:0000259" key="3">
    <source>
        <dbReference type="Pfam" id="PF08241"/>
    </source>
</evidence>
<dbReference type="InterPro" id="IPR050447">
    <property type="entry name" value="Erg6_SMT_methyltransf"/>
</dbReference>
<dbReference type="InterPro" id="IPR013216">
    <property type="entry name" value="Methyltransf_11"/>
</dbReference>
<keyword evidence="1" id="KW-0489">Methyltransferase</keyword>
<dbReference type="InterPro" id="IPR054877">
    <property type="entry name" value="PthPhpthDimycoMt"/>
</dbReference>
<evidence type="ECO:0000313" key="4">
    <source>
        <dbReference type="EMBL" id="RWA19106.1"/>
    </source>
</evidence>
<comment type="caution">
    <text evidence="4">The sequence shown here is derived from an EMBL/GenBank/DDBJ whole genome shotgun (WGS) entry which is preliminary data.</text>
</comment>
<dbReference type="InterPro" id="IPR029063">
    <property type="entry name" value="SAM-dependent_MTases_sf"/>
</dbReference>
<gene>
    <name evidence="4" type="ORF">MELE44368_22490</name>
</gene>
<dbReference type="Proteomes" id="UP000287177">
    <property type="component" value="Unassembled WGS sequence"/>
</dbReference>
<evidence type="ECO:0000256" key="1">
    <source>
        <dbReference type="ARBA" id="ARBA00022603"/>
    </source>
</evidence>
<evidence type="ECO:0000256" key="2">
    <source>
        <dbReference type="ARBA" id="ARBA00022679"/>
    </source>
</evidence>
<dbReference type="GO" id="GO:0032259">
    <property type="term" value="P:methylation"/>
    <property type="evidence" value="ECO:0007669"/>
    <property type="project" value="UniProtKB-KW"/>
</dbReference>
<reference evidence="4 5" key="1">
    <citation type="submission" date="2013-06" db="EMBL/GenBank/DDBJ databases">
        <title>The draft sequence of the Mycobacterium elephantis genome.</title>
        <authorList>
            <person name="Pettersson F.B."/>
            <person name="Das S."/>
            <person name="Dasgupta S."/>
            <person name="Bhattacharya A."/>
            <person name="Kirsebom L.A."/>
        </authorList>
    </citation>
    <scope>NUCLEOTIDE SEQUENCE [LARGE SCALE GENOMIC DNA]</scope>
    <source>
        <strain evidence="4 5">DSM 44368</strain>
    </source>
</reference>
<keyword evidence="2" id="KW-0808">Transferase</keyword>
<name>A0A439DS98_9MYCO</name>